<gene>
    <name evidence="2" type="ORF">B0A73_20285</name>
    <name evidence="1" type="ORF">IW18_09755</name>
</gene>
<reference evidence="2 4" key="2">
    <citation type="submission" date="2016-11" db="EMBL/GenBank/DDBJ databases">
        <title>Whole genomes of Flavobacteriaceae.</title>
        <authorList>
            <person name="Stine C."/>
            <person name="Li C."/>
            <person name="Tadesse D."/>
        </authorList>
    </citation>
    <scope>NUCLEOTIDE SEQUENCE [LARGE SCALE GENOMIC DNA]</scope>
    <source>
        <strain evidence="2 4">ATCC 51468</strain>
    </source>
</reference>
<comment type="caution">
    <text evidence="1">The sequence shown here is derived from an EMBL/GenBank/DDBJ whole genome shotgun (WGS) entry which is preliminary data.</text>
</comment>
<dbReference type="EMBL" id="JPRK01000008">
    <property type="protein sequence ID" value="KIO52818.1"/>
    <property type="molecule type" value="Genomic_DNA"/>
</dbReference>
<keyword evidence="4" id="KW-1185">Reference proteome</keyword>
<dbReference type="Proteomes" id="UP000198302">
    <property type="component" value="Unassembled WGS sequence"/>
</dbReference>
<dbReference type="OrthoDB" id="1027344at2"/>
<dbReference type="EMBL" id="MUGX01000033">
    <property type="protein sequence ID" value="OXA84339.1"/>
    <property type="molecule type" value="Genomic_DNA"/>
</dbReference>
<proteinExistence type="predicted"/>
<reference evidence="1 3" key="1">
    <citation type="submission" date="2015-01" db="EMBL/GenBank/DDBJ databases">
        <title>Genome of Flavobacterium hibernum DSM 12611.</title>
        <authorList>
            <person name="Stropko S.J."/>
            <person name="Pipes S.E."/>
            <person name="Newman J.D."/>
        </authorList>
    </citation>
    <scope>NUCLEOTIDE SEQUENCE [LARGE SCALE GENOMIC DNA]</scope>
    <source>
        <strain evidence="1 3">DSM 12611</strain>
    </source>
</reference>
<evidence type="ECO:0000313" key="3">
    <source>
        <dbReference type="Proteomes" id="UP000032061"/>
    </source>
</evidence>
<dbReference type="RefSeq" id="WP_041517398.1">
    <property type="nucleotide sequence ID" value="NZ_JPRK01000008.1"/>
</dbReference>
<dbReference type="Proteomes" id="UP000032061">
    <property type="component" value="Unassembled WGS sequence"/>
</dbReference>
<dbReference type="AlphaFoldDB" id="A0A0D0EV96"/>
<dbReference type="STRING" id="37752.IW18_09755"/>
<evidence type="ECO:0000313" key="4">
    <source>
        <dbReference type="Proteomes" id="UP000198302"/>
    </source>
</evidence>
<sequence length="112" mass="13782">MFLIVAKYLIPKGYRGMTVFPFVLMKYDFDRENQIFINHEKIHLRQQLELLILPFFIWYFLEYLLRLVQYKNAALAYRNISFEREAYANETDLNYLKNRSFLGFFKYLTLKQ</sequence>
<name>A0A0D0EV96_9FLAO</name>
<evidence type="ECO:0000313" key="1">
    <source>
        <dbReference type="EMBL" id="KIO52818.1"/>
    </source>
</evidence>
<protein>
    <submittedName>
        <fullName evidence="1">Membrane protein</fullName>
    </submittedName>
</protein>
<evidence type="ECO:0000313" key="2">
    <source>
        <dbReference type="EMBL" id="OXA84339.1"/>
    </source>
</evidence>
<accession>A0A0D0EV96</accession>
<organism evidence="1 3">
    <name type="scientific">Flavobacterium hibernum</name>
    <dbReference type="NCBI Taxonomy" id="37752"/>
    <lineage>
        <taxon>Bacteria</taxon>
        <taxon>Pseudomonadati</taxon>
        <taxon>Bacteroidota</taxon>
        <taxon>Flavobacteriia</taxon>
        <taxon>Flavobacteriales</taxon>
        <taxon>Flavobacteriaceae</taxon>
        <taxon>Flavobacterium</taxon>
    </lineage>
</organism>